<feature type="region of interest" description="Disordered" evidence="1">
    <location>
        <begin position="216"/>
        <end position="252"/>
    </location>
</feature>
<evidence type="ECO:0000313" key="3">
    <source>
        <dbReference type="Proteomes" id="UP001205612"/>
    </source>
</evidence>
<reference evidence="2 3" key="1">
    <citation type="submission" date="2022-08" db="EMBL/GenBank/DDBJ databases">
        <authorList>
            <person name="Somphong A."/>
            <person name="Phongsopitanun W."/>
        </authorList>
    </citation>
    <scope>NUCLEOTIDE SEQUENCE [LARGE SCALE GENOMIC DNA]</scope>
    <source>
        <strain evidence="2 3">LP11</strain>
    </source>
</reference>
<organism evidence="2 3">
    <name type="scientific">Streptomyces pyxinicus</name>
    <dbReference type="NCBI Taxonomy" id="2970331"/>
    <lineage>
        <taxon>Bacteria</taxon>
        <taxon>Bacillati</taxon>
        <taxon>Actinomycetota</taxon>
        <taxon>Actinomycetes</taxon>
        <taxon>Kitasatosporales</taxon>
        <taxon>Streptomycetaceae</taxon>
        <taxon>Streptomyces</taxon>
    </lineage>
</organism>
<feature type="compositionally biased region" description="Polar residues" evidence="1">
    <location>
        <begin position="236"/>
        <end position="245"/>
    </location>
</feature>
<keyword evidence="3" id="KW-1185">Reference proteome</keyword>
<dbReference type="Proteomes" id="UP001205612">
    <property type="component" value="Unassembled WGS sequence"/>
</dbReference>
<evidence type="ECO:0000256" key="1">
    <source>
        <dbReference type="SAM" id="MobiDB-lite"/>
    </source>
</evidence>
<sequence length="252" mass="28554">MLWGPTLDYPDFWSAAETAHMIGDTTYPVFTHDWRRTDLTEWRELSAAREVGAPARSAHEQESAELVLSEAEFADSIRVALRDPHVSQALGRNPLTRSRVVRSSTASLDELLARAAELLRPDRHGLFEVIERTFLHPAGQQERVAQSLHLRLRTYRRQRDLAVGSHRGLDVGKRGLWTPERTPVDLFLGRRERRAFVQRVHPVDRRGPLCGVVGRRPPWSVPSPLTTPPDLLTTSGRPSNSQVQGTARREIF</sequence>
<name>A0ABT2BAR2_9ACTN</name>
<proteinExistence type="predicted"/>
<evidence type="ECO:0000313" key="2">
    <source>
        <dbReference type="EMBL" id="MCS0605606.1"/>
    </source>
</evidence>
<dbReference type="EMBL" id="JANUGP010000034">
    <property type="protein sequence ID" value="MCS0605606.1"/>
    <property type="molecule type" value="Genomic_DNA"/>
</dbReference>
<protein>
    <submittedName>
        <fullName evidence="2">Uncharacterized protein</fullName>
    </submittedName>
</protein>
<dbReference type="RefSeq" id="WP_258782851.1">
    <property type="nucleotide sequence ID" value="NZ_JANUGP010000034.1"/>
</dbReference>
<accession>A0ABT2BAR2</accession>
<comment type="caution">
    <text evidence="2">The sequence shown here is derived from an EMBL/GenBank/DDBJ whole genome shotgun (WGS) entry which is preliminary data.</text>
</comment>
<gene>
    <name evidence="2" type="ORF">NX794_31045</name>
</gene>